<name>A0A068VM23_COFCA</name>
<dbReference type="InterPro" id="IPR019557">
    <property type="entry name" value="AminoTfrase-like_pln_mobile"/>
</dbReference>
<feature type="domain" description="Aminotransferase-like plant mobile" evidence="1">
    <location>
        <begin position="32"/>
        <end position="304"/>
    </location>
</feature>
<dbReference type="InterPro" id="IPR044824">
    <property type="entry name" value="MAIN-like"/>
</dbReference>
<feature type="non-terminal residue" evidence="2">
    <location>
        <position position="440"/>
    </location>
</feature>
<sequence>MEWWKRLPRKVAAKVVSAGFGDFLSHLPLADRDRRLPVALAERWWDSTNSFHLPFGEMTLTPLDFTCITGVAVGGLPIPWDYNIRENTNYIKEQLGWVPAFASAGAIRVTDILSFYKDKAIDENDDVQLAHLTRAFFLHMLGRTLLSNTAETINLCCLPALEDVDRIGDYNWGGAGMATLYRFMSAVSRRLTKSLGGYSFVWEVWAYEILQLSPYKLKQDERDVLPTMWRWRSCNRANPQSPSTVEHFRRAIDTINPEDVNWLPFPAMALPSWYLKSKKLTATRLLLDGPMGRFYYLGERVIRQVYAGVCAKQPPHRPSDMYSTDTISGNRLHDVLHGLPIASLYPDPPPYATYDEFVRSRLMKPMTSSTLAPSGNDCVIHMCDQLPLSEATTPSLKHPINYPPWSVLCIQTDGSLEQEGIHRVGGDVIGLPLPCAVGDV</sequence>
<dbReference type="Proteomes" id="UP000295252">
    <property type="component" value="Unassembled WGS sequence"/>
</dbReference>
<dbReference type="GO" id="GO:0010073">
    <property type="term" value="P:meristem maintenance"/>
    <property type="evidence" value="ECO:0007669"/>
    <property type="project" value="InterPro"/>
</dbReference>
<dbReference type="OrthoDB" id="1835098at2759"/>
<dbReference type="PANTHER" id="PTHR46033">
    <property type="entry name" value="PROTEIN MAIN-LIKE 2"/>
    <property type="match status" value="1"/>
</dbReference>
<evidence type="ECO:0000259" key="1">
    <source>
        <dbReference type="Pfam" id="PF10536"/>
    </source>
</evidence>
<dbReference type="STRING" id="49390.A0A068VM23"/>
<dbReference type="InParanoid" id="A0A068VM23"/>
<dbReference type="Gramene" id="CDP21850">
    <property type="protein sequence ID" value="CDP21850"/>
    <property type="gene ID" value="GSCOC_T00000946001"/>
</dbReference>
<evidence type="ECO:0000313" key="3">
    <source>
        <dbReference type="Proteomes" id="UP000295252"/>
    </source>
</evidence>
<proteinExistence type="predicted"/>
<gene>
    <name evidence="2" type="ORF">GSCOC_T00000946001</name>
</gene>
<evidence type="ECO:0000313" key="2">
    <source>
        <dbReference type="EMBL" id="CDP21850.1"/>
    </source>
</evidence>
<protein>
    <submittedName>
        <fullName evidence="2">DH200=94 genomic scaffold, scaffold_7123</fullName>
    </submittedName>
</protein>
<reference evidence="3" key="1">
    <citation type="journal article" date="2014" name="Science">
        <title>The coffee genome provides insight into the convergent evolution of caffeine biosynthesis.</title>
        <authorList>
            <person name="Denoeud F."/>
            <person name="Carretero-Paulet L."/>
            <person name="Dereeper A."/>
            <person name="Droc G."/>
            <person name="Guyot R."/>
            <person name="Pietrella M."/>
            <person name="Zheng C."/>
            <person name="Alberti A."/>
            <person name="Anthony F."/>
            <person name="Aprea G."/>
            <person name="Aury J.M."/>
            <person name="Bento P."/>
            <person name="Bernard M."/>
            <person name="Bocs S."/>
            <person name="Campa C."/>
            <person name="Cenci A."/>
            <person name="Combes M.C."/>
            <person name="Crouzillat D."/>
            <person name="Da Silva C."/>
            <person name="Daddiego L."/>
            <person name="De Bellis F."/>
            <person name="Dussert S."/>
            <person name="Garsmeur O."/>
            <person name="Gayraud T."/>
            <person name="Guignon V."/>
            <person name="Jahn K."/>
            <person name="Jamilloux V."/>
            <person name="Joet T."/>
            <person name="Labadie K."/>
            <person name="Lan T."/>
            <person name="Leclercq J."/>
            <person name="Lepelley M."/>
            <person name="Leroy T."/>
            <person name="Li L.T."/>
            <person name="Librado P."/>
            <person name="Lopez L."/>
            <person name="Munoz A."/>
            <person name="Noel B."/>
            <person name="Pallavicini A."/>
            <person name="Perrotta G."/>
            <person name="Poncet V."/>
            <person name="Pot D."/>
            <person name="Priyono X."/>
            <person name="Rigoreau M."/>
            <person name="Rouard M."/>
            <person name="Rozas J."/>
            <person name="Tranchant-Dubreuil C."/>
            <person name="VanBuren R."/>
            <person name="Zhang Q."/>
            <person name="Andrade A.C."/>
            <person name="Argout X."/>
            <person name="Bertrand B."/>
            <person name="de Kochko A."/>
            <person name="Graziosi G."/>
            <person name="Henry R.J."/>
            <person name="Jayarama X."/>
            <person name="Ming R."/>
            <person name="Nagai C."/>
            <person name="Rounsley S."/>
            <person name="Sankoff D."/>
            <person name="Giuliano G."/>
            <person name="Albert V.A."/>
            <person name="Wincker P."/>
            <person name="Lashermes P."/>
        </authorList>
    </citation>
    <scope>NUCLEOTIDE SEQUENCE [LARGE SCALE GENOMIC DNA]</scope>
    <source>
        <strain evidence="3">cv. DH200-94</strain>
    </source>
</reference>
<keyword evidence="3" id="KW-1185">Reference proteome</keyword>
<dbReference type="AlphaFoldDB" id="A0A068VM23"/>
<accession>A0A068VM23</accession>
<dbReference type="PANTHER" id="PTHR46033:SF8">
    <property type="entry name" value="PROTEIN MAINTENANCE OF MERISTEMS-LIKE"/>
    <property type="match status" value="1"/>
</dbReference>
<organism evidence="2 3">
    <name type="scientific">Coffea canephora</name>
    <name type="common">Robusta coffee</name>
    <dbReference type="NCBI Taxonomy" id="49390"/>
    <lineage>
        <taxon>Eukaryota</taxon>
        <taxon>Viridiplantae</taxon>
        <taxon>Streptophyta</taxon>
        <taxon>Embryophyta</taxon>
        <taxon>Tracheophyta</taxon>
        <taxon>Spermatophyta</taxon>
        <taxon>Magnoliopsida</taxon>
        <taxon>eudicotyledons</taxon>
        <taxon>Gunneridae</taxon>
        <taxon>Pentapetalae</taxon>
        <taxon>asterids</taxon>
        <taxon>lamiids</taxon>
        <taxon>Gentianales</taxon>
        <taxon>Rubiaceae</taxon>
        <taxon>Ixoroideae</taxon>
        <taxon>Gardenieae complex</taxon>
        <taxon>Bertiereae - Coffeeae clade</taxon>
        <taxon>Coffeeae</taxon>
        <taxon>Coffea</taxon>
    </lineage>
</organism>
<dbReference type="EMBL" id="HG746207">
    <property type="protein sequence ID" value="CDP21850.1"/>
    <property type="molecule type" value="Genomic_DNA"/>
</dbReference>
<dbReference type="OMA" id="TNDQVNW"/>
<dbReference type="Pfam" id="PF10536">
    <property type="entry name" value="PMD"/>
    <property type="match status" value="1"/>
</dbReference>
<dbReference type="PhylomeDB" id="A0A068VM23"/>